<comment type="subcellular location">
    <subcellularLocation>
        <location evidence="1">Cell membrane</location>
        <topology evidence="1">Multi-pass membrane protein</topology>
    </subcellularLocation>
</comment>
<proteinExistence type="predicted"/>
<evidence type="ECO:0000256" key="6">
    <source>
        <dbReference type="SAM" id="Phobius"/>
    </source>
</evidence>
<keyword evidence="8" id="KW-1185">Reference proteome</keyword>
<keyword evidence="3 6" id="KW-0812">Transmembrane</keyword>
<feature type="transmembrane region" description="Helical" evidence="6">
    <location>
        <begin position="428"/>
        <end position="451"/>
    </location>
</feature>
<gene>
    <name evidence="7" type="ORF">J5Y06_04490</name>
</gene>
<feature type="transmembrane region" description="Helical" evidence="6">
    <location>
        <begin position="125"/>
        <end position="146"/>
    </location>
</feature>
<keyword evidence="4 6" id="KW-1133">Transmembrane helix</keyword>
<dbReference type="InterPro" id="IPR050833">
    <property type="entry name" value="Poly_Biosynth_Transport"/>
</dbReference>
<evidence type="ECO:0000256" key="2">
    <source>
        <dbReference type="ARBA" id="ARBA00022475"/>
    </source>
</evidence>
<dbReference type="PANTHER" id="PTHR30250:SF11">
    <property type="entry name" value="O-ANTIGEN TRANSPORTER-RELATED"/>
    <property type="match status" value="1"/>
</dbReference>
<evidence type="ECO:0000256" key="4">
    <source>
        <dbReference type="ARBA" id="ARBA00022989"/>
    </source>
</evidence>
<comment type="caution">
    <text evidence="7">The sequence shown here is derived from an EMBL/GenBank/DDBJ whole genome shotgun (WGS) entry which is preliminary data.</text>
</comment>
<feature type="transmembrane region" description="Helical" evidence="6">
    <location>
        <begin position="181"/>
        <end position="208"/>
    </location>
</feature>
<feature type="transmembrane region" description="Helical" evidence="6">
    <location>
        <begin position="402"/>
        <end position="422"/>
    </location>
</feature>
<evidence type="ECO:0000313" key="7">
    <source>
        <dbReference type="EMBL" id="MBP0437915.1"/>
    </source>
</evidence>
<feature type="transmembrane region" description="Helical" evidence="6">
    <location>
        <begin position="44"/>
        <end position="65"/>
    </location>
</feature>
<dbReference type="GO" id="GO:0005886">
    <property type="term" value="C:plasma membrane"/>
    <property type="evidence" value="ECO:0007669"/>
    <property type="project" value="UniProtKB-SubCell"/>
</dbReference>
<reference evidence="7" key="1">
    <citation type="submission" date="2021-03" db="EMBL/GenBank/DDBJ databases">
        <title>Genome sequencing and assembly of Tianweitania sediminis.</title>
        <authorList>
            <person name="Chhetri G."/>
        </authorList>
    </citation>
    <scope>NUCLEOTIDE SEQUENCE</scope>
    <source>
        <strain evidence="7">Z8</strain>
    </source>
</reference>
<feature type="transmembrane region" description="Helical" evidence="6">
    <location>
        <begin position="338"/>
        <end position="363"/>
    </location>
</feature>
<name>A0A8J7QXX6_9HYPH</name>
<organism evidence="7 8">
    <name type="scientific">Tianweitania sediminis</name>
    <dbReference type="NCBI Taxonomy" id="1502156"/>
    <lineage>
        <taxon>Bacteria</taxon>
        <taxon>Pseudomonadati</taxon>
        <taxon>Pseudomonadota</taxon>
        <taxon>Alphaproteobacteria</taxon>
        <taxon>Hyphomicrobiales</taxon>
        <taxon>Phyllobacteriaceae</taxon>
        <taxon>Tianweitania</taxon>
    </lineage>
</organism>
<sequence>MRFSAATTAERFLPERMASRARPLLDQVDALLIPRNGRDQAGRMSLIAFAIRILSAAIAFVSQVFMARWMGSFEYGIFVLVWVAVLIVGNLSCFGFHTAVIRFISEYRETGRENHLRGILVSSRLFTLLASSAIALIGAGGLYLFADAVEPYYLVPFFLGIVTLPMIALSDTLEGIARANAWAIAALAPAYVIRPVLLLVFMAGALALGATPDAITALLAALAATYCTALYQVLSITGSADRAAGAGPRQADLRAWLSVSLPIFLIEGFVFLLTNADVLVVGFYMEPHDVAVYFATVKTLALVHFVYFAVKAGAAQRYAQLMHAGDTAKLATFARETVAWTFWPSVAMGAFVLVAGQPLLMLFGPEFTAGYPLLFVLVAGVIARASVGPAESLLTMSGQQNICVVVYAGTLAVNVVGNAVLIPQIGLWGAAIATAVAMVFEAAALAAVVWWKLGLRMIVRFGASAASGRD</sequence>
<feature type="transmembrane region" description="Helical" evidence="6">
    <location>
        <begin position="369"/>
        <end position="390"/>
    </location>
</feature>
<evidence type="ECO:0000256" key="1">
    <source>
        <dbReference type="ARBA" id="ARBA00004651"/>
    </source>
</evidence>
<dbReference type="Proteomes" id="UP000666240">
    <property type="component" value="Unassembled WGS sequence"/>
</dbReference>
<keyword evidence="5 6" id="KW-0472">Membrane</keyword>
<keyword evidence="2" id="KW-1003">Cell membrane</keyword>
<dbReference type="EMBL" id="JAGIYY010000001">
    <property type="protein sequence ID" value="MBP0437915.1"/>
    <property type="molecule type" value="Genomic_DNA"/>
</dbReference>
<dbReference type="Pfam" id="PF01943">
    <property type="entry name" value="Polysacc_synt"/>
    <property type="match status" value="1"/>
</dbReference>
<feature type="transmembrane region" description="Helical" evidence="6">
    <location>
        <begin position="77"/>
        <end position="104"/>
    </location>
</feature>
<protein>
    <submittedName>
        <fullName evidence="7">Lipopolysaccharide biosynthesis protein</fullName>
    </submittedName>
</protein>
<feature type="transmembrane region" description="Helical" evidence="6">
    <location>
        <begin position="214"/>
        <end position="234"/>
    </location>
</feature>
<feature type="transmembrane region" description="Helical" evidence="6">
    <location>
        <begin position="255"/>
        <end position="284"/>
    </location>
</feature>
<feature type="transmembrane region" description="Helical" evidence="6">
    <location>
        <begin position="290"/>
        <end position="310"/>
    </location>
</feature>
<dbReference type="AlphaFoldDB" id="A0A8J7QXX6"/>
<evidence type="ECO:0000256" key="3">
    <source>
        <dbReference type="ARBA" id="ARBA00022692"/>
    </source>
</evidence>
<evidence type="ECO:0000313" key="8">
    <source>
        <dbReference type="Proteomes" id="UP000666240"/>
    </source>
</evidence>
<dbReference type="RefSeq" id="WP_209333869.1">
    <property type="nucleotide sequence ID" value="NZ_JAGIYY010000001.1"/>
</dbReference>
<dbReference type="InterPro" id="IPR002797">
    <property type="entry name" value="Polysacc_synth"/>
</dbReference>
<dbReference type="PANTHER" id="PTHR30250">
    <property type="entry name" value="PST FAMILY PREDICTED COLANIC ACID TRANSPORTER"/>
    <property type="match status" value="1"/>
</dbReference>
<accession>A0A8J7QXX6</accession>
<feature type="transmembrane region" description="Helical" evidence="6">
    <location>
        <begin position="152"/>
        <end position="169"/>
    </location>
</feature>
<evidence type="ECO:0000256" key="5">
    <source>
        <dbReference type="ARBA" id="ARBA00023136"/>
    </source>
</evidence>